<keyword evidence="2" id="KW-1185">Reference proteome</keyword>
<dbReference type="PATRIC" id="fig|159743.3.peg.525"/>
<dbReference type="EMBL" id="JTHP01000003">
    <property type="protein sequence ID" value="KJD47039.1"/>
    <property type="molecule type" value="Genomic_DNA"/>
</dbReference>
<protein>
    <submittedName>
        <fullName evidence="1">Uncharacterized protein</fullName>
    </submittedName>
</protein>
<accession>A0A0D7X785</accession>
<dbReference type="OrthoDB" id="2648009at2"/>
<reference evidence="1 2" key="1">
    <citation type="submission" date="2014-11" db="EMBL/GenBank/DDBJ databases">
        <title>Draft Genome Sequences of Paenibacillus polymyxa NRRL B-30509 and Paenibacillus terrae NRRL B-30644, Strains from a Poultry Environment that Produce Tridecaptin A and Paenicidins.</title>
        <authorList>
            <person name="van Belkum M.J."/>
            <person name="Lohans C.T."/>
            <person name="Vederas J.C."/>
        </authorList>
    </citation>
    <scope>NUCLEOTIDE SEQUENCE [LARGE SCALE GENOMIC DNA]</scope>
    <source>
        <strain evidence="1 2">NRRL B-30644</strain>
    </source>
</reference>
<comment type="caution">
    <text evidence="1">The sequence shown here is derived from an EMBL/GenBank/DDBJ whole genome shotgun (WGS) entry which is preliminary data.</text>
</comment>
<proteinExistence type="predicted"/>
<name>A0A0D7X785_9BACL</name>
<dbReference type="Proteomes" id="UP000032534">
    <property type="component" value="Unassembled WGS sequence"/>
</dbReference>
<dbReference type="AlphaFoldDB" id="A0A0D7X785"/>
<evidence type="ECO:0000313" key="1">
    <source>
        <dbReference type="EMBL" id="KJD47039.1"/>
    </source>
</evidence>
<gene>
    <name evidence="1" type="ORF">QD47_02450</name>
</gene>
<organism evidence="1 2">
    <name type="scientific">Paenibacillus terrae</name>
    <dbReference type="NCBI Taxonomy" id="159743"/>
    <lineage>
        <taxon>Bacteria</taxon>
        <taxon>Bacillati</taxon>
        <taxon>Bacillota</taxon>
        <taxon>Bacilli</taxon>
        <taxon>Bacillales</taxon>
        <taxon>Paenibacillaceae</taxon>
        <taxon>Paenibacillus</taxon>
    </lineage>
</organism>
<dbReference type="RefSeq" id="WP_044644628.1">
    <property type="nucleotide sequence ID" value="NZ_JTHP01000003.1"/>
</dbReference>
<evidence type="ECO:0000313" key="2">
    <source>
        <dbReference type="Proteomes" id="UP000032534"/>
    </source>
</evidence>
<sequence>MNAIQDGLNQFISIRMEHVASSMLATSPEYEDLMKNCNQLFSILHDCLPKEYIQALYDYETNTTLLQGMAESIMYEQGLKDGVCLNQILAGG</sequence>